<dbReference type="AlphaFoldDB" id="A0A7J0GXR5"/>
<feature type="compositionally biased region" description="Acidic residues" evidence="1">
    <location>
        <begin position="367"/>
        <end position="376"/>
    </location>
</feature>
<proteinExistence type="predicted"/>
<feature type="compositionally biased region" description="Basic and acidic residues" evidence="1">
    <location>
        <begin position="356"/>
        <end position="365"/>
    </location>
</feature>
<accession>A0A7J0GXR5</accession>
<evidence type="ECO:0000313" key="2">
    <source>
        <dbReference type="EMBL" id="GFZ15613.1"/>
    </source>
</evidence>
<gene>
    <name evidence="2" type="ORF">Acr_25g0000220</name>
</gene>
<evidence type="ECO:0000313" key="3">
    <source>
        <dbReference type="Proteomes" id="UP000585474"/>
    </source>
</evidence>
<dbReference type="EMBL" id="BJWL01000025">
    <property type="protein sequence ID" value="GFZ15613.1"/>
    <property type="molecule type" value="Genomic_DNA"/>
</dbReference>
<feature type="region of interest" description="Disordered" evidence="1">
    <location>
        <begin position="356"/>
        <end position="376"/>
    </location>
</feature>
<comment type="caution">
    <text evidence="2">The sequence shown here is derived from an EMBL/GenBank/DDBJ whole genome shotgun (WGS) entry which is preliminary data.</text>
</comment>
<keyword evidence="3" id="KW-1185">Reference proteome</keyword>
<reference evidence="2 3" key="1">
    <citation type="submission" date="2019-07" db="EMBL/GenBank/DDBJ databases">
        <title>De Novo Assembly of kiwifruit Actinidia rufa.</title>
        <authorList>
            <person name="Sugita-Konishi S."/>
            <person name="Sato K."/>
            <person name="Mori E."/>
            <person name="Abe Y."/>
            <person name="Kisaki G."/>
            <person name="Hamano K."/>
            <person name="Suezawa K."/>
            <person name="Otani M."/>
            <person name="Fukuda T."/>
            <person name="Manabe T."/>
            <person name="Gomi K."/>
            <person name="Tabuchi M."/>
            <person name="Akimitsu K."/>
            <person name="Kataoka I."/>
        </authorList>
    </citation>
    <scope>NUCLEOTIDE SEQUENCE [LARGE SCALE GENOMIC DNA]</scope>
    <source>
        <strain evidence="3">cv. Fuchu</strain>
    </source>
</reference>
<organism evidence="2 3">
    <name type="scientific">Actinidia rufa</name>
    <dbReference type="NCBI Taxonomy" id="165716"/>
    <lineage>
        <taxon>Eukaryota</taxon>
        <taxon>Viridiplantae</taxon>
        <taxon>Streptophyta</taxon>
        <taxon>Embryophyta</taxon>
        <taxon>Tracheophyta</taxon>
        <taxon>Spermatophyta</taxon>
        <taxon>Magnoliopsida</taxon>
        <taxon>eudicotyledons</taxon>
        <taxon>Gunneridae</taxon>
        <taxon>Pentapetalae</taxon>
        <taxon>asterids</taxon>
        <taxon>Ericales</taxon>
        <taxon>Actinidiaceae</taxon>
        <taxon>Actinidia</taxon>
    </lineage>
</organism>
<name>A0A7J0GXR5_9ERIC</name>
<protein>
    <submittedName>
        <fullName evidence="2">Uncharacterized protein</fullName>
    </submittedName>
</protein>
<dbReference type="Proteomes" id="UP000585474">
    <property type="component" value="Unassembled WGS sequence"/>
</dbReference>
<evidence type="ECO:0000256" key="1">
    <source>
        <dbReference type="SAM" id="MobiDB-lite"/>
    </source>
</evidence>
<sequence length="376" mass="41144">MPDLESLSSPISVSSSDSDRFDNLVRALRLSTLKTEVTGTSSSEVDIMRFRNLKRAMLVATPSPKAILPTTHALLPVTSPSVEVTVAVTRANLGFPRTSVLGKCKGKEPLVDLPKRPQREMSSVGATELWKPNFFTCELGRLVTEESWDTIRNLLAMQHVQMSIMASVLHGSYVEYLALPCIFDLHSLQRVIATSDRMAEYSAKLKWAKKKMETNANKAKLALADVNQLKADLVFIEQARDASYPAIVQAQGKATIVEATLVELSWQHVDLCTSGFLLGGSIGQGTTTHGPRLPLLSSSLSLQCLILHLFYLASTRRSFLNRLEEDEVVPEPVPDLAVAPDIEATNLVEEVERMIDEVPGERSAEETGADDGGDAD</sequence>